<evidence type="ECO:0000313" key="8">
    <source>
        <dbReference type="EMBL" id="KAF5325755.1"/>
    </source>
</evidence>
<sequence>MERQQDAIEEYLLTEPLNSQRTSSVDLDRDGSIPHSSLGSSRHLASVVEKKRLWWRNALVNALFIAGWFGFATLLSVYNKWMFSPAYYGFPAPLFVTTMHMVVQFAFAALFRYAWPHLFRPAHDPTPKEYSTKAVPTAVATSLDIGLSNLSLKTITLSFYTMCKSSSLVFVLLFAFLFRLEHFSWRLVGVIFLIFAGVLLMVATQTHFVFGGFMLVISASAMGGLRWSLTQILLKNKKMGMDNPASTIFWLAPAMAVSLAIVSLAIEGWPTLFQTKFFQDASHIASTLFYLSFPGAIAFFMVLSEFYIIQRTGVVPMSIAGIAKEVSTITISAWFFGDELTPLNITGVGVTVAGIVLFTYHKYRKSIDSPIPLDAHGNPISDGDEVLADLDAEDSERAHLTAHHYHTDEPDEVRINALVTLLRPLNASLSNRTMDNQSDKCIQLRSEMSGRERPDGRLRLRPATNKDKGPLWMAITPGRQDESRMGTSRAVGAANWHGVGGYKSGLHAPR</sequence>
<dbReference type="EMBL" id="JAACJK010000163">
    <property type="protein sequence ID" value="KAF5325755.1"/>
    <property type="molecule type" value="Genomic_DNA"/>
</dbReference>
<evidence type="ECO:0000256" key="3">
    <source>
        <dbReference type="ARBA" id="ARBA00022989"/>
    </source>
</evidence>
<keyword evidence="3 6" id="KW-1133">Transmembrane helix</keyword>
<feature type="transmembrane region" description="Helical" evidence="6">
    <location>
        <begin position="185"/>
        <end position="202"/>
    </location>
</feature>
<feature type="transmembrane region" description="Helical" evidence="6">
    <location>
        <begin position="90"/>
        <end position="115"/>
    </location>
</feature>
<dbReference type="GO" id="GO:0016020">
    <property type="term" value="C:membrane"/>
    <property type="evidence" value="ECO:0007669"/>
    <property type="project" value="UniProtKB-SubCell"/>
</dbReference>
<keyword evidence="2 6" id="KW-0812">Transmembrane</keyword>
<evidence type="ECO:0000256" key="6">
    <source>
        <dbReference type="SAM" id="Phobius"/>
    </source>
</evidence>
<dbReference type="InterPro" id="IPR004853">
    <property type="entry name" value="Sugar_P_trans_dom"/>
</dbReference>
<feature type="transmembrane region" description="Helical" evidence="6">
    <location>
        <begin position="342"/>
        <end position="360"/>
    </location>
</feature>
<proteinExistence type="predicted"/>
<accession>A0A8H5BM65</accession>
<protein>
    <recommendedName>
        <fullName evidence="7">Sugar phosphate transporter domain-containing protein</fullName>
    </recommendedName>
</protein>
<keyword evidence="4 6" id="KW-0472">Membrane</keyword>
<feature type="transmembrane region" description="Helical" evidence="6">
    <location>
        <begin position="248"/>
        <end position="269"/>
    </location>
</feature>
<gene>
    <name evidence="8" type="ORF">D9611_000078</name>
</gene>
<dbReference type="PANTHER" id="PTHR11132">
    <property type="entry name" value="SOLUTE CARRIER FAMILY 35"/>
    <property type="match status" value="1"/>
</dbReference>
<dbReference type="OrthoDB" id="18894at2759"/>
<feature type="transmembrane region" description="Helical" evidence="6">
    <location>
        <begin position="157"/>
        <end position="178"/>
    </location>
</feature>
<feature type="region of interest" description="Disordered" evidence="5">
    <location>
        <begin position="20"/>
        <end position="39"/>
    </location>
</feature>
<evidence type="ECO:0000256" key="4">
    <source>
        <dbReference type="ARBA" id="ARBA00023136"/>
    </source>
</evidence>
<feature type="compositionally biased region" description="Basic and acidic residues" evidence="5">
    <location>
        <begin position="448"/>
        <end position="469"/>
    </location>
</feature>
<evidence type="ECO:0000256" key="2">
    <source>
        <dbReference type="ARBA" id="ARBA00022692"/>
    </source>
</evidence>
<evidence type="ECO:0000313" key="9">
    <source>
        <dbReference type="Proteomes" id="UP000541558"/>
    </source>
</evidence>
<name>A0A8H5BM65_9AGAR</name>
<keyword evidence="9" id="KW-1185">Reference proteome</keyword>
<reference evidence="8 9" key="1">
    <citation type="journal article" date="2020" name="ISME J.">
        <title>Uncovering the hidden diversity of litter-decomposition mechanisms in mushroom-forming fungi.</title>
        <authorList>
            <person name="Floudas D."/>
            <person name="Bentzer J."/>
            <person name="Ahren D."/>
            <person name="Johansson T."/>
            <person name="Persson P."/>
            <person name="Tunlid A."/>
        </authorList>
    </citation>
    <scope>NUCLEOTIDE SEQUENCE [LARGE SCALE GENOMIC DNA]</scope>
    <source>
        <strain evidence="8 9">CBS 175.51</strain>
    </source>
</reference>
<comment type="caution">
    <text evidence="8">The sequence shown here is derived from an EMBL/GenBank/DDBJ whole genome shotgun (WGS) entry which is preliminary data.</text>
</comment>
<dbReference type="InterPro" id="IPR050186">
    <property type="entry name" value="TPT_transporter"/>
</dbReference>
<dbReference type="AlphaFoldDB" id="A0A8H5BM65"/>
<feature type="transmembrane region" description="Helical" evidence="6">
    <location>
        <begin position="58"/>
        <end position="78"/>
    </location>
</feature>
<feature type="domain" description="Sugar phosphate transporter" evidence="7">
    <location>
        <begin position="62"/>
        <end position="358"/>
    </location>
</feature>
<dbReference type="InterPro" id="IPR037185">
    <property type="entry name" value="EmrE-like"/>
</dbReference>
<evidence type="ECO:0000259" key="7">
    <source>
        <dbReference type="Pfam" id="PF03151"/>
    </source>
</evidence>
<organism evidence="8 9">
    <name type="scientific">Ephemerocybe angulata</name>
    <dbReference type="NCBI Taxonomy" id="980116"/>
    <lineage>
        <taxon>Eukaryota</taxon>
        <taxon>Fungi</taxon>
        <taxon>Dikarya</taxon>
        <taxon>Basidiomycota</taxon>
        <taxon>Agaricomycotina</taxon>
        <taxon>Agaricomycetes</taxon>
        <taxon>Agaricomycetidae</taxon>
        <taxon>Agaricales</taxon>
        <taxon>Agaricineae</taxon>
        <taxon>Psathyrellaceae</taxon>
        <taxon>Ephemerocybe</taxon>
    </lineage>
</organism>
<dbReference type="Pfam" id="PF03151">
    <property type="entry name" value="TPT"/>
    <property type="match status" value="1"/>
</dbReference>
<comment type="subcellular location">
    <subcellularLocation>
        <location evidence="1">Membrane</location>
        <topology evidence="1">Multi-pass membrane protein</topology>
    </subcellularLocation>
</comment>
<dbReference type="Proteomes" id="UP000541558">
    <property type="component" value="Unassembled WGS sequence"/>
</dbReference>
<feature type="transmembrane region" description="Helical" evidence="6">
    <location>
        <begin position="281"/>
        <end position="302"/>
    </location>
</feature>
<evidence type="ECO:0000256" key="5">
    <source>
        <dbReference type="SAM" id="MobiDB-lite"/>
    </source>
</evidence>
<feature type="region of interest" description="Disordered" evidence="5">
    <location>
        <begin position="447"/>
        <end position="474"/>
    </location>
</feature>
<dbReference type="SUPFAM" id="SSF103481">
    <property type="entry name" value="Multidrug resistance efflux transporter EmrE"/>
    <property type="match status" value="1"/>
</dbReference>
<feature type="transmembrane region" description="Helical" evidence="6">
    <location>
        <begin position="208"/>
        <end position="227"/>
    </location>
</feature>
<evidence type="ECO:0000256" key="1">
    <source>
        <dbReference type="ARBA" id="ARBA00004141"/>
    </source>
</evidence>